<evidence type="ECO:0000313" key="3">
    <source>
        <dbReference type="Proteomes" id="UP000815677"/>
    </source>
</evidence>
<feature type="region of interest" description="Disordered" evidence="1">
    <location>
        <begin position="45"/>
        <end position="65"/>
    </location>
</feature>
<feature type="compositionally biased region" description="Pro residues" evidence="1">
    <location>
        <begin position="55"/>
        <end position="65"/>
    </location>
</feature>
<accession>A0ABQ0LKT0</accession>
<feature type="region of interest" description="Disordered" evidence="1">
    <location>
        <begin position="113"/>
        <end position="209"/>
    </location>
</feature>
<evidence type="ECO:0000313" key="2">
    <source>
        <dbReference type="EMBL" id="GAT51189.1"/>
    </source>
</evidence>
<protein>
    <submittedName>
        <fullName evidence="2">Uncharacterized protein</fullName>
    </submittedName>
</protein>
<dbReference type="EMBL" id="DF846985">
    <property type="protein sequence ID" value="GAT51189.1"/>
    <property type="molecule type" value="Genomic_DNA"/>
</dbReference>
<feature type="compositionally biased region" description="Gly residues" evidence="1">
    <location>
        <begin position="122"/>
        <end position="131"/>
    </location>
</feature>
<evidence type="ECO:0000256" key="1">
    <source>
        <dbReference type="SAM" id="MobiDB-lite"/>
    </source>
</evidence>
<sequence length="230" mass="25020">MPHSLSRFDVPSSVVLLLCWCPAPTYPPLRVLVGTVREQPSYFTSSLRTASRATPSPPWCRPPPRPPLRPHYPPGTMSPYTRAVVPALVLIETRVSLGVARVAYHAALPHVQRPRPREEGRGAGGVYGGHRGVPDGHLGAGAGQMDQREASQDWDEVARPVDEGVGAAGAKCSRKAKQNVATTPEDVYGQPDSSFQFPTTGIHSTNGSSCDRLYSQHPILHRSHIRRTFP</sequence>
<organism evidence="2 3">
    <name type="scientific">Mycena chlorophos</name>
    <name type="common">Agaric fungus</name>
    <name type="synonym">Agaricus chlorophos</name>
    <dbReference type="NCBI Taxonomy" id="658473"/>
    <lineage>
        <taxon>Eukaryota</taxon>
        <taxon>Fungi</taxon>
        <taxon>Dikarya</taxon>
        <taxon>Basidiomycota</taxon>
        <taxon>Agaricomycotina</taxon>
        <taxon>Agaricomycetes</taxon>
        <taxon>Agaricomycetidae</taxon>
        <taxon>Agaricales</taxon>
        <taxon>Marasmiineae</taxon>
        <taxon>Mycenaceae</taxon>
        <taxon>Mycena</taxon>
    </lineage>
</organism>
<gene>
    <name evidence="2" type="ORF">MCHLO_08351</name>
</gene>
<proteinExistence type="predicted"/>
<dbReference type="Proteomes" id="UP000815677">
    <property type="component" value="Unassembled WGS sequence"/>
</dbReference>
<name>A0ABQ0LKT0_MYCCL</name>
<feature type="compositionally biased region" description="Polar residues" evidence="1">
    <location>
        <begin position="191"/>
        <end position="209"/>
    </location>
</feature>
<keyword evidence="3" id="KW-1185">Reference proteome</keyword>
<feature type="compositionally biased region" description="Basic and acidic residues" evidence="1">
    <location>
        <begin position="146"/>
        <end position="162"/>
    </location>
</feature>
<reference evidence="2" key="1">
    <citation type="submission" date="2014-09" db="EMBL/GenBank/DDBJ databases">
        <title>Genome sequence of the luminous mushroom Mycena chlorophos for searching fungal bioluminescence genes.</title>
        <authorList>
            <person name="Tanaka Y."/>
            <person name="Kasuga D."/>
            <person name="Oba Y."/>
            <person name="Hase S."/>
            <person name="Sato K."/>
            <person name="Oba Y."/>
            <person name="Sakakibara Y."/>
        </authorList>
    </citation>
    <scope>NUCLEOTIDE SEQUENCE</scope>
</reference>